<evidence type="ECO:0000256" key="1">
    <source>
        <dbReference type="SAM" id="Phobius"/>
    </source>
</evidence>
<dbReference type="PANTHER" id="PTHR28008:SF1">
    <property type="entry name" value="DOMAIN PROTEIN, PUTATIVE (AFU_ORTHOLOGUE AFUA_3G10980)-RELATED"/>
    <property type="match status" value="1"/>
</dbReference>
<feature type="transmembrane region" description="Helical" evidence="1">
    <location>
        <begin position="44"/>
        <end position="60"/>
    </location>
</feature>
<keyword evidence="1" id="KW-0472">Membrane</keyword>
<accession>A0ABV7YXX9</accession>
<sequence length="125" mass="14504">MKTTVSLFNSWLLKPYLAIICIVSVAYLCFMPSVNIPDLTSDKTAHFISFGTMAFLWMWYFRKAVWVWVSLFFFGYFIEFVQLNLPESFHRGFDHFDALADAVGAFIGVLLYFSIQYILKKAALL</sequence>
<dbReference type="InterPro" id="IPR006976">
    <property type="entry name" value="VanZ-like"/>
</dbReference>
<feature type="transmembrane region" description="Helical" evidence="1">
    <location>
        <begin position="66"/>
        <end position="86"/>
    </location>
</feature>
<comment type="caution">
    <text evidence="3">The sequence shown here is derived from an EMBL/GenBank/DDBJ whole genome shotgun (WGS) entry which is preliminary data.</text>
</comment>
<gene>
    <name evidence="3" type="ORF">ACFOOI_08980</name>
</gene>
<dbReference type="Pfam" id="PF04892">
    <property type="entry name" value="VanZ"/>
    <property type="match status" value="1"/>
</dbReference>
<organism evidence="3 4">
    <name type="scientific">Lacihabitans lacunae</name>
    <dbReference type="NCBI Taxonomy" id="1028214"/>
    <lineage>
        <taxon>Bacteria</taxon>
        <taxon>Pseudomonadati</taxon>
        <taxon>Bacteroidota</taxon>
        <taxon>Cytophagia</taxon>
        <taxon>Cytophagales</taxon>
        <taxon>Leadbetterellaceae</taxon>
        <taxon>Lacihabitans</taxon>
    </lineage>
</organism>
<dbReference type="Proteomes" id="UP001595616">
    <property type="component" value="Unassembled WGS sequence"/>
</dbReference>
<evidence type="ECO:0000313" key="3">
    <source>
        <dbReference type="EMBL" id="MFC3810787.1"/>
    </source>
</evidence>
<evidence type="ECO:0000259" key="2">
    <source>
        <dbReference type="Pfam" id="PF04892"/>
    </source>
</evidence>
<dbReference type="RefSeq" id="WP_379837210.1">
    <property type="nucleotide sequence ID" value="NZ_JBHRYQ010000001.1"/>
</dbReference>
<feature type="transmembrane region" description="Helical" evidence="1">
    <location>
        <begin position="98"/>
        <end position="119"/>
    </location>
</feature>
<evidence type="ECO:0000313" key="4">
    <source>
        <dbReference type="Proteomes" id="UP001595616"/>
    </source>
</evidence>
<proteinExistence type="predicted"/>
<dbReference type="EMBL" id="JBHRYQ010000001">
    <property type="protein sequence ID" value="MFC3810787.1"/>
    <property type="molecule type" value="Genomic_DNA"/>
</dbReference>
<reference evidence="4" key="1">
    <citation type="journal article" date="2019" name="Int. J. Syst. Evol. Microbiol.">
        <title>The Global Catalogue of Microorganisms (GCM) 10K type strain sequencing project: providing services to taxonomists for standard genome sequencing and annotation.</title>
        <authorList>
            <consortium name="The Broad Institute Genomics Platform"/>
            <consortium name="The Broad Institute Genome Sequencing Center for Infectious Disease"/>
            <person name="Wu L."/>
            <person name="Ma J."/>
        </authorList>
    </citation>
    <scope>NUCLEOTIDE SEQUENCE [LARGE SCALE GENOMIC DNA]</scope>
    <source>
        <strain evidence="4">CECT 7956</strain>
    </source>
</reference>
<protein>
    <submittedName>
        <fullName evidence="3">VanZ family protein</fullName>
    </submittedName>
</protein>
<dbReference type="PANTHER" id="PTHR28008">
    <property type="entry name" value="DOMAIN PROTEIN, PUTATIVE (AFU_ORTHOLOGUE AFUA_3G10980)-RELATED"/>
    <property type="match status" value="1"/>
</dbReference>
<feature type="transmembrane region" description="Helical" evidence="1">
    <location>
        <begin position="12"/>
        <end position="32"/>
    </location>
</feature>
<keyword evidence="1" id="KW-1133">Transmembrane helix</keyword>
<keyword evidence="4" id="KW-1185">Reference proteome</keyword>
<feature type="domain" description="VanZ-like" evidence="2">
    <location>
        <begin position="42"/>
        <end position="114"/>
    </location>
</feature>
<name>A0ABV7YXX9_9BACT</name>
<keyword evidence="1" id="KW-0812">Transmembrane</keyword>